<organism evidence="1 2">
    <name type="scientific">Sphingomonas ginsenosidimutans</name>
    <dbReference type="NCBI Taxonomy" id="862134"/>
    <lineage>
        <taxon>Bacteria</taxon>
        <taxon>Pseudomonadati</taxon>
        <taxon>Pseudomonadota</taxon>
        <taxon>Alphaproteobacteria</taxon>
        <taxon>Sphingomonadales</taxon>
        <taxon>Sphingomonadaceae</taxon>
        <taxon>Sphingomonas</taxon>
    </lineage>
</organism>
<reference evidence="1 2" key="1">
    <citation type="submission" date="2017-09" db="EMBL/GenBank/DDBJ databases">
        <title>Sphingomonas ginsenosidimutans KACC 14949, whole genome shotgun sequence.</title>
        <authorList>
            <person name="Feng G."/>
            <person name="Zhu H."/>
        </authorList>
    </citation>
    <scope>NUCLEOTIDE SEQUENCE [LARGE SCALE GENOMIC DNA]</scope>
    <source>
        <strain evidence="1 2">KACC 14949</strain>
    </source>
</reference>
<gene>
    <name evidence="1" type="ORF">COA17_07485</name>
</gene>
<name>A0A2A4I195_9SPHN</name>
<evidence type="ECO:0000313" key="1">
    <source>
        <dbReference type="EMBL" id="PCG09687.1"/>
    </source>
</evidence>
<evidence type="ECO:0000313" key="2">
    <source>
        <dbReference type="Proteomes" id="UP000218784"/>
    </source>
</evidence>
<dbReference type="AlphaFoldDB" id="A0A2A4I195"/>
<dbReference type="RefSeq" id="WP_096611339.1">
    <property type="nucleotide sequence ID" value="NZ_NWVD01000002.1"/>
</dbReference>
<keyword evidence="2" id="KW-1185">Reference proteome</keyword>
<proteinExistence type="predicted"/>
<accession>A0A2A4I195</accession>
<protein>
    <submittedName>
        <fullName evidence="1">Uncharacterized protein</fullName>
    </submittedName>
</protein>
<dbReference type="EMBL" id="NWVD01000002">
    <property type="protein sequence ID" value="PCG09687.1"/>
    <property type="molecule type" value="Genomic_DNA"/>
</dbReference>
<sequence length="145" mass="16461">MTTHLRNVHQWRYGYDLAPSCRLLLLVGCYAGRRYDRRLIAHQQEITMPAKLVAFLWPTPENYARYVAVSDDRMHPTHAAFVAANAPKIEALAARGIIVQRVEFDPDEMAAWCRREFGAVNAEARGAYAATILMQRHESGGQPKH</sequence>
<comment type="caution">
    <text evidence="1">The sequence shown here is derived from an EMBL/GenBank/DDBJ whole genome shotgun (WGS) entry which is preliminary data.</text>
</comment>
<dbReference type="Proteomes" id="UP000218784">
    <property type="component" value="Unassembled WGS sequence"/>
</dbReference>